<evidence type="ECO:0000256" key="9">
    <source>
        <dbReference type="ARBA" id="ARBA00022840"/>
    </source>
</evidence>
<dbReference type="InterPro" id="IPR000719">
    <property type="entry name" value="Prot_kinase_dom"/>
</dbReference>
<dbReference type="SUPFAM" id="SSF56112">
    <property type="entry name" value="Protein kinase-like (PK-like)"/>
    <property type="match status" value="1"/>
</dbReference>
<dbReference type="Gramene" id="QL01p031949:mrna">
    <property type="protein sequence ID" value="QL01p031949:mrna"/>
    <property type="gene ID" value="QL01p031949"/>
</dbReference>
<keyword evidence="17" id="KW-1185">Reference proteome</keyword>
<dbReference type="AlphaFoldDB" id="A0A7N2KP84"/>
<dbReference type="PANTHER" id="PTHR47976:SF49">
    <property type="entry name" value="RECEPTOR-LIKE SERINE_THREONINE-PROTEIN KINASE"/>
    <property type="match status" value="1"/>
</dbReference>
<evidence type="ECO:0000256" key="2">
    <source>
        <dbReference type="ARBA" id="ARBA00022527"/>
    </source>
</evidence>
<accession>A0A7N2KP84</accession>
<evidence type="ECO:0000313" key="17">
    <source>
        <dbReference type="Proteomes" id="UP000594261"/>
    </source>
</evidence>
<dbReference type="InParanoid" id="A0A7N2KP84"/>
<evidence type="ECO:0000313" key="16">
    <source>
        <dbReference type="EnsemblPlants" id="QL01p031949:mrna"/>
    </source>
</evidence>
<evidence type="ECO:0000256" key="7">
    <source>
        <dbReference type="ARBA" id="ARBA00022741"/>
    </source>
</evidence>
<organism evidence="16 17">
    <name type="scientific">Quercus lobata</name>
    <name type="common">Valley oak</name>
    <dbReference type="NCBI Taxonomy" id="97700"/>
    <lineage>
        <taxon>Eukaryota</taxon>
        <taxon>Viridiplantae</taxon>
        <taxon>Streptophyta</taxon>
        <taxon>Embryophyta</taxon>
        <taxon>Tracheophyta</taxon>
        <taxon>Spermatophyta</taxon>
        <taxon>Magnoliopsida</taxon>
        <taxon>eudicotyledons</taxon>
        <taxon>Gunneridae</taxon>
        <taxon>Pentapetalae</taxon>
        <taxon>rosids</taxon>
        <taxon>fabids</taxon>
        <taxon>Fagales</taxon>
        <taxon>Fagaceae</taxon>
        <taxon>Quercus</taxon>
    </lineage>
</organism>
<keyword evidence="5" id="KW-0812">Transmembrane</keyword>
<dbReference type="PANTHER" id="PTHR47976">
    <property type="entry name" value="G-TYPE LECTIN S-RECEPTOR-LIKE SERINE/THREONINE-PROTEIN KINASE SD2-5"/>
    <property type="match status" value="1"/>
</dbReference>
<evidence type="ECO:0000256" key="4">
    <source>
        <dbReference type="ARBA" id="ARBA00022679"/>
    </source>
</evidence>
<dbReference type="Pfam" id="PF01453">
    <property type="entry name" value="B_lectin"/>
    <property type="match status" value="1"/>
</dbReference>
<dbReference type="GO" id="GO:0016020">
    <property type="term" value="C:membrane"/>
    <property type="evidence" value="ECO:0007669"/>
    <property type="project" value="UniProtKB-SubCell"/>
</dbReference>
<keyword evidence="10" id="KW-1133">Transmembrane helix</keyword>
<protein>
    <submittedName>
        <fullName evidence="16">Uncharacterized protein</fullName>
    </submittedName>
</protein>
<keyword evidence="2" id="KW-0723">Serine/threonine-protein kinase</keyword>
<evidence type="ECO:0000259" key="15">
    <source>
        <dbReference type="PROSITE" id="PS50927"/>
    </source>
</evidence>
<proteinExistence type="predicted"/>
<dbReference type="Pfam" id="PF00069">
    <property type="entry name" value="Pkinase"/>
    <property type="match status" value="1"/>
</dbReference>
<reference evidence="16" key="2">
    <citation type="submission" date="2021-01" db="UniProtKB">
        <authorList>
            <consortium name="EnsemblPlants"/>
        </authorList>
    </citation>
    <scope>IDENTIFICATION</scope>
</reference>
<evidence type="ECO:0000256" key="8">
    <source>
        <dbReference type="ARBA" id="ARBA00022777"/>
    </source>
</evidence>
<dbReference type="SUPFAM" id="SSF51110">
    <property type="entry name" value="alpha-D-mannose-specific plant lectins"/>
    <property type="match status" value="1"/>
</dbReference>
<evidence type="ECO:0000256" key="11">
    <source>
        <dbReference type="ARBA" id="ARBA00023136"/>
    </source>
</evidence>
<dbReference type="InterPro" id="IPR001480">
    <property type="entry name" value="Bulb-type_lectin_dom"/>
</dbReference>
<keyword evidence="6" id="KW-0732">Signal</keyword>
<dbReference type="GO" id="GO:0005524">
    <property type="term" value="F:ATP binding"/>
    <property type="evidence" value="ECO:0007669"/>
    <property type="project" value="UniProtKB-KW"/>
</dbReference>
<keyword evidence="4" id="KW-0808">Transferase</keyword>
<dbReference type="InterPro" id="IPR036426">
    <property type="entry name" value="Bulb-type_lectin_dom_sf"/>
</dbReference>
<feature type="domain" description="Bulb-type lectin" evidence="15">
    <location>
        <begin position="52"/>
        <end position="176"/>
    </location>
</feature>
<evidence type="ECO:0000256" key="10">
    <source>
        <dbReference type="ARBA" id="ARBA00022989"/>
    </source>
</evidence>
<keyword evidence="8" id="KW-0418">Kinase</keyword>
<keyword evidence="7" id="KW-0547">Nucleotide-binding</keyword>
<dbReference type="Gene3D" id="2.90.10.10">
    <property type="entry name" value="Bulb-type lectin domain"/>
    <property type="match status" value="1"/>
</dbReference>
<sequence>MYLDALTALWISLYNSTQRILRFKSIFDKQNIRCQCGSLALNSKVEIQQNHSNVIHIGSSLSPIANRTSWLSLSGLFAFGFYPQGNGFAVGIWLVNHPENTIVWNVNRDYPPVSSNATLNLTSDGLLLRTEQGEEILILNSSQDKFHLFAGSASMLDSGNFVLYDDTPRVVWESFYFPTDTILGGQNLSNGKGLVSSVSRSDHSSGRYCLRMQDDGNLVSYPLQNIMRIALEVARGVFYLHQECEVIIIHGNLKPQNILMDENWTPKILDFGLARLLVPNQKRNITPDIEGSSGYSAPEWEKNALISIKVDIFSYGMMLLEIVCCRSNIEVNVSTADEILLSNWVYNCLVAVELNKLVEDENVDMKTLERMVKVGLWCVQEDPALRPPMKDLILMLEGTMDIEVPPSPAISHS</sequence>
<name>A0A7N2KP84_QUELO</name>
<reference evidence="16 17" key="1">
    <citation type="journal article" date="2016" name="G3 (Bethesda)">
        <title>First Draft Assembly and Annotation of the Genome of a California Endemic Oak Quercus lobata Nee (Fagaceae).</title>
        <authorList>
            <person name="Sork V.L."/>
            <person name="Fitz-Gibbon S.T."/>
            <person name="Puiu D."/>
            <person name="Crepeau M."/>
            <person name="Gugger P.F."/>
            <person name="Sherman R."/>
            <person name="Stevens K."/>
            <person name="Langley C.H."/>
            <person name="Pellegrini M."/>
            <person name="Salzberg S.L."/>
        </authorList>
    </citation>
    <scope>NUCLEOTIDE SEQUENCE [LARGE SCALE GENOMIC DNA]</scope>
    <source>
        <strain evidence="16 17">cv. SW786</strain>
    </source>
</reference>
<evidence type="ECO:0000256" key="5">
    <source>
        <dbReference type="ARBA" id="ARBA00022692"/>
    </source>
</evidence>
<keyword evidence="12" id="KW-1015">Disulfide bond</keyword>
<dbReference type="InterPro" id="IPR051343">
    <property type="entry name" value="G-type_lectin_kinases/EP1-like"/>
</dbReference>
<evidence type="ECO:0000256" key="1">
    <source>
        <dbReference type="ARBA" id="ARBA00004479"/>
    </source>
</evidence>
<dbReference type="EnsemblPlants" id="QL01p031949:mrna">
    <property type="protein sequence ID" value="QL01p031949:mrna"/>
    <property type="gene ID" value="QL01p031949"/>
</dbReference>
<evidence type="ECO:0000256" key="6">
    <source>
        <dbReference type="ARBA" id="ARBA00022729"/>
    </source>
</evidence>
<dbReference type="PROSITE" id="PS50927">
    <property type="entry name" value="BULB_LECTIN"/>
    <property type="match status" value="1"/>
</dbReference>
<dbReference type="PROSITE" id="PS50011">
    <property type="entry name" value="PROTEIN_KINASE_DOM"/>
    <property type="match status" value="1"/>
</dbReference>
<dbReference type="Proteomes" id="UP000594261">
    <property type="component" value="Chromosome 1"/>
</dbReference>
<dbReference type="EMBL" id="LRBV02000001">
    <property type="status" value="NOT_ANNOTATED_CDS"/>
    <property type="molecule type" value="Genomic_DNA"/>
</dbReference>
<evidence type="ECO:0000256" key="12">
    <source>
        <dbReference type="ARBA" id="ARBA00023157"/>
    </source>
</evidence>
<dbReference type="OMA" id="GISAWHD"/>
<evidence type="ECO:0000259" key="14">
    <source>
        <dbReference type="PROSITE" id="PS50011"/>
    </source>
</evidence>
<dbReference type="GO" id="GO:0004674">
    <property type="term" value="F:protein serine/threonine kinase activity"/>
    <property type="evidence" value="ECO:0007669"/>
    <property type="project" value="UniProtKB-KW"/>
</dbReference>
<dbReference type="FunFam" id="1.10.510.10:FF:000590">
    <property type="entry name" value="PR5-like receptor kinase"/>
    <property type="match status" value="1"/>
</dbReference>
<keyword evidence="11" id="KW-0472">Membrane</keyword>
<keyword evidence="9" id="KW-0067">ATP-binding</keyword>
<dbReference type="Gene3D" id="1.10.510.10">
    <property type="entry name" value="Transferase(Phosphotransferase) domain 1"/>
    <property type="match status" value="1"/>
</dbReference>
<feature type="domain" description="Protein kinase" evidence="14">
    <location>
        <begin position="68"/>
        <end position="400"/>
    </location>
</feature>
<keyword evidence="13" id="KW-0325">Glycoprotein</keyword>
<comment type="subcellular location">
    <subcellularLocation>
        <location evidence="1">Membrane</location>
        <topology evidence="1">Single-pass type I membrane protein</topology>
    </subcellularLocation>
</comment>
<dbReference type="SMART" id="SM00108">
    <property type="entry name" value="B_lectin"/>
    <property type="match status" value="1"/>
</dbReference>
<evidence type="ECO:0000256" key="3">
    <source>
        <dbReference type="ARBA" id="ARBA00022536"/>
    </source>
</evidence>
<keyword evidence="3" id="KW-0245">EGF-like domain</keyword>
<evidence type="ECO:0000256" key="13">
    <source>
        <dbReference type="ARBA" id="ARBA00023180"/>
    </source>
</evidence>
<dbReference type="InterPro" id="IPR011009">
    <property type="entry name" value="Kinase-like_dom_sf"/>
</dbReference>